<sequence>MDRKQRTADNPGEATSFHPHANRESQTRSKEKMISNFSPKSRLSLTTNRSSSSPKPQRGGNRTPEQKHLCSGADSGAKF</sequence>
<organism evidence="2 3">
    <name type="scientific">Brassica cretica</name>
    <name type="common">Mustard</name>
    <dbReference type="NCBI Taxonomy" id="69181"/>
    <lineage>
        <taxon>Eukaryota</taxon>
        <taxon>Viridiplantae</taxon>
        <taxon>Streptophyta</taxon>
        <taxon>Embryophyta</taxon>
        <taxon>Tracheophyta</taxon>
        <taxon>Spermatophyta</taxon>
        <taxon>Magnoliopsida</taxon>
        <taxon>eudicotyledons</taxon>
        <taxon>Gunneridae</taxon>
        <taxon>Pentapetalae</taxon>
        <taxon>rosids</taxon>
        <taxon>malvids</taxon>
        <taxon>Brassicales</taxon>
        <taxon>Brassicaceae</taxon>
        <taxon>Brassiceae</taxon>
        <taxon>Brassica</taxon>
    </lineage>
</organism>
<dbReference type="AlphaFoldDB" id="A0A8S9G2W8"/>
<name>A0A8S9G2W8_BRACR</name>
<evidence type="ECO:0000256" key="1">
    <source>
        <dbReference type="SAM" id="MobiDB-lite"/>
    </source>
</evidence>
<accession>A0A8S9G2W8</accession>
<feature type="compositionally biased region" description="Low complexity" evidence="1">
    <location>
        <begin position="41"/>
        <end position="53"/>
    </location>
</feature>
<dbReference type="Proteomes" id="UP000712281">
    <property type="component" value="Unassembled WGS sequence"/>
</dbReference>
<dbReference type="EMBL" id="QGKW02002005">
    <property type="protein sequence ID" value="KAF2540383.1"/>
    <property type="molecule type" value="Genomic_DNA"/>
</dbReference>
<evidence type="ECO:0000313" key="2">
    <source>
        <dbReference type="EMBL" id="KAF2540383.1"/>
    </source>
</evidence>
<protein>
    <submittedName>
        <fullName evidence="2">Uncharacterized protein</fullName>
    </submittedName>
</protein>
<feature type="region of interest" description="Disordered" evidence="1">
    <location>
        <begin position="1"/>
        <end position="79"/>
    </location>
</feature>
<gene>
    <name evidence="2" type="ORF">F2Q68_00028613</name>
</gene>
<evidence type="ECO:0000313" key="3">
    <source>
        <dbReference type="Proteomes" id="UP000712281"/>
    </source>
</evidence>
<proteinExistence type="predicted"/>
<comment type="caution">
    <text evidence="2">The sequence shown here is derived from an EMBL/GenBank/DDBJ whole genome shotgun (WGS) entry which is preliminary data.</text>
</comment>
<feature type="compositionally biased region" description="Basic and acidic residues" evidence="1">
    <location>
        <begin position="21"/>
        <end position="33"/>
    </location>
</feature>
<reference evidence="2" key="1">
    <citation type="submission" date="2019-12" db="EMBL/GenBank/DDBJ databases">
        <title>Genome sequencing and annotation of Brassica cretica.</title>
        <authorList>
            <person name="Studholme D.J."/>
            <person name="Sarris P.F."/>
        </authorList>
    </citation>
    <scope>NUCLEOTIDE SEQUENCE</scope>
    <source>
        <strain evidence="2">PFS-001/15</strain>
        <tissue evidence="2">Leaf</tissue>
    </source>
</reference>